<proteinExistence type="predicted"/>
<feature type="transmembrane region" description="Helical" evidence="1">
    <location>
        <begin position="74"/>
        <end position="93"/>
    </location>
</feature>
<dbReference type="NCBIfam" id="NF038065">
    <property type="entry name" value="Pr6Pr"/>
    <property type="match status" value="1"/>
</dbReference>
<keyword evidence="1" id="KW-1133">Transmembrane helix</keyword>
<feature type="transmembrane region" description="Helical" evidence="1">
    <location>
        <begin position="137"/>
        <end position="160"/>
    </location>
</feature>
<evidence type="ECO:0000256" key="1">
    <source>
        <dbReference type="SAM" id="Phobius"/>
    </source>
</evidence>
<evidence type="ECO:0000313" key="3">
    <source>
        <dbReference type="Proteomes" id="UP000253495"/>
    </source>
</evidence>
<dbReference type="RefSeq" id="WP_114453674.1">
    <property type="nucleotide sequence ID" value="NZ_QPJC01000008.1"/>
</dbReference>
<comment type="caution">
    <text evidence="2">The sequence shown here is derived from an EMBL/GenBank/DDBJ whole genome shotgun (WGS) entry which is preliminary data.</text>
</comment>
<keyword evidence="1" id="KW-0472">Membrane</keyword>
<dbReference type="InterPro" id="IPR049713">
    <property type="entry name" value="Pr6Pr-like"/>
</dbReference>
<reference evidence="2 3" key="1">
    <citation type="submission" date="2018-07" db="EMBL/GenBank/DDBJ databases">
        <title>Genomic Encyclopedia of Type Strains, Phase III (KMG-III): the genomes of soil and plant-associated and newly described type strains.</title>
        <authorList>
            <person name="Whitman W."/>
        </authorList>
    </citation>
    <scope>NUCLEOTIDE SEQUENCE [LARGE SCALE GENOMIC DNA]</scope>
    <source>
        <strain evidence="2 3">CECT 8575</strain>
    </source>
</reference>
<feature type="transmembrane region" description="Helical" evidence="1">
    <location>
        <begin position="42"/>
        <end position="62"/>
    </location>
</feature>
<sequence length="211" mass="22695">MLASWIWPVRAVRLLLGGLALLAVGTQFTHEATLPGFSPVNFFSYFTILSNIAVGLLLVALGALPGTRHPRLEWVRAAMVVYMATTGLVYAILLDTGDPGLTLPWVNTVLHRVMPAALFVDWLVIRPQRHLGYGKALAWSGVPVLYLAYSLVRGAVIGWYPYPFLQPVEVGGVAGMLVHILGIAAGIAAASLLVAWLGNVRVQSTQMRAAA</sequence>
<evidence type="ECO:0000313" key="2">
    <source>
        <dbReference type="EMBL" id="RCW42886.1"/>
    </source>
</evidence>
<keyword evidence="3" id="KW-1185">Reference proteome</keyword>
<keyword evidence="1" id="KW-0812">Transmembrane</keyword>
<accession>A0A368VSE0</accession>
<name>A0A368VSE0_9ACTN</name>
<evidence type="ECO:0008006" key="4">
    <source>
        <dbReference type="Google" id="ProtNLM"/>
    </source>
</evidence>
<organism evidence="2 3">
    <name type="scientific">Halopolyspora algeriensis</name>
    <dbReference type="NCBI Taxonomy" id="1500506"/>
    <lineage>
        <taxon>Bacteria</taxon>
        <taxon>Bacillati</taxon>
        <taxon>Actinomycetota</taxon>
        <taxon>Actinomycetes</taxon>
        <taxon>Actinomycetes incertae sedis</taxon>
        <taxon>Halopolyspora</taxon>
    </lineage>
</organism>
<dbReference type="Proteomes" id="UP000253495">
    <property type="component" value="Unassembled WGS sequence"/>
</dbReference>
<dbReference type="OrthoDB" id="9809977at2"/>
<dbReference type="AlphaFoldDB" id="A0A368VSE0"/>
<protein>
    <recommendedName>
        <fullName evidence="4">FAR-17a/AIG1-like protein</fullName>
    </recommendedName>
</protein>
<dbReference type="EMBL" id="QPJC01000008">
    <property type="protein sequence ID" value="RCW42886.1"/>
    <property type="molecule type" value="Genomic_DNA"/>
</dbReference>
<feature type="transmembrane region" description="Helical" evidence="1">
    <location>
        <begin position="105"/>
        <end position="125"/>
    </location>
</feature>
<gene>
    <name evidence="2" type="ORF">DFQ14_108146</name>
</gene>
<feature type="transmembrane region" description="Helical" evidence="1">
    <location>
        <begin position="172"/>
        <end position="198"/>
    </location>
</feature>